<dbReference type="EMBL" id="BHXC01000007">
    <property type="protein sequence ID" value="GCB93082.1"/>
    <property type="molecule type" value="Genomic_DNA"/>
</dbReference>
<dbReference type="RefSeq" id="WP_124428171.1">
    <property type="nucleotide sequence ID" value="NZ_BHXC01000007.1"/>
</dbReference>
<accession>A0A401R631</accession>
<dbReference type="Proteomes" id="UP000288351">
    <property type="component" value="Unassembled WGS sequence"/>
</dbReference>
<reference evidence="2 3" key="1">
    <citation type="journal article" date="2019" name="Microbiol. Resour. Announc.">
        <title>Draft Genome Sequence of the Most Traditional epsilon-Poly-l-Lysine Producer, Streptomyces albulus NBRC14147.</title>
        <authorList>
            <person name="Yamanaka K."/>
            <person name="Hamano Y."/>
        </authorList>
    </citation>
    <scope>NUCLEOTIDE SEQUENCE [LARGE SCALE GENOMIC DNA]</scope>
    <source>
        <strain evidence="2 3">NBRC 14147</strain>
    </source>
</reference>
<feature type="compositionally biased region" description="Basic and acidic residues" evidence="1">
    <location>
        <begin position="118"/>
        <end position="129"/>
    </location>
</feature>
<organism evidence="2 3">
    <name type="scientific">Streptomyces noursei</name>
    <name type="common">Streptomyces albulus</name>
    <dbReference type="NCBI Taxonomy" id="1971"/>
    <lineage>
        <taxon>Bacteria</taxon>
        <taxon>Bacillati</taxon>
        <taxon>Actinomycetota</taxon>
        <taxon>Actinomycetes</taxon>
        <taxon>Kitasatosporales</taxon>
        <taxon>Streptomycetaceae</taxon>
        <taxon>Streptomyces</taxon>
    </lineage>
</organism>
<gene>
    <name evidence="2" type="ORF">SALB_05859</name>
</gene>
<proteinExistence type="predicted"/>
<feature type="region of interest" description="Disordered" evidence="1">
    <location>
        <begin position="109"/>
        <end position="152"/>
    </location>
</feature>
<dbReference type="AlphaFoldDB" id="A0A401R631"/>
<evidence type="ECO:0000256" key="1">
    <source>
        <dbReference type="SAM" id="MobiDB-lite"/>
    </source>
</evidence>
<sequence>MAGGDPGGGSSALGQLIAQGHGAALRADLQRYYGLDLVDVWRGALTPRRAWHLSEHLPPGSALAASLAGGPEHRGWTVQTHLLAALLDAVRFADANNVRVSGGRLKRDPVPVNVPQVKADKHERPRLDLSTHPLAKPIAPGGNSWPAPEAAR</sequence>
<evidence type="ECO:0000313" key="2">
    <source>
        <dbReference type="EMBL" id="GCB93082.1"/>
    </source>
</evidence>
<comment type="caution">
    <text evidence="2">The sequence shown here is derived from an EMBL/GenBank/DDBJ whole genome shotgun (WGS) entry which is preliminary data.</text>
</comment>
<evidence type="ECO:0000313" key="3">
    <source>
        <dbReference type="Proteomes" id="UP000288351"/>
    </source>
</evidence>
<name>A0A401R631_STRNR</name>
<protein>
    <submittedName>
        <fullName evidence="2">Uncharacterized protein</fullName>
    </submittedName>
</protein>